<name>A0A4V3DKQ4_9GAMM</name>
<reference evidence="1 2" key="1">
    <citation type="submission" date="2019-03" db="EMBL/GenBank/DDBJ databases">
        <title>Genomic Encyclopedia of Type Strains, Phase IV (KMG-IV): sequencing the most valuable type-strain genomes for metagenomic binning, comparative biology and taxonomic classification.</title>
        <authorList>
            <person name="Goeker M."/>
        </authorList>
    </citation>
    <scope>NUCLEOTIDE SEQUENCE [LARGE SCALE GENOMIC DNA]</scope>
    <source>
        <strain evidence="1 2">DSM 21667</strain>
    </source>
</reference>
<organism evidence="1 2">
    <name type="scientific">Tahibacter aquaticus</name>
    <dbReference type="NCBI Taxonomy" id="520092"/>
    <lineage>
        <taxon>Bacteria</taxon>
        <taxon>Pseudomonadati</taxon>
        <taxon>Pseudomonadota</taxon>
        <taxon>Gammaproteobacteria</taxon>
        <taxon>Lysobacterales</taxon>
        <taxon>Rhodanobacteraceae</taxon>
        <taxon>Tahibacter</taxon>
    </lineage>
</organism>
<proteinExistence type="predicted"/>
<dbReference type="Proteomes" id="UP000295293">
    <property type="component" value="Unassembled WGS sequence"/>
</dbReference>
<evidence type="ECO:0000313" key="2">
    <source>
        <dbReference type="Proteomes" id="UP000295293"/>
    </source>
</evidence>
<accession>A0A4V3DKQ4</accession>
<comment type="caution">
    <text evidence="1">The sequence shown here is derived from an EMBL/GenBank/DDBJ whole genome shotgun (WGS) entry which is preliminary data.</text>
</comment>
<keyword evidence="2" id="KW-1185">Reference proteome</keyword>
<dbReference type="EMBL" id="SNZH01000034">
    <property type="protein sequence ID" value="TDR35768.1"/>
    <property type="molecule type" value="Genomic_DNA"/>
</dbReference>
<dbReference type="AlphaFoldDB" id="A0A4V3DKQ4"/>
<evidence type="ECO:0000313" key="1">
    <source>
        <dbReference type="EMBL" id="TDR35768.1"/>
    </source>
</evidence>
<gene>
    <name evidence="1" type="ORF">DFR29_1349</name>
</gene>
<sequence>MQSRSNASMRPNPGFRWHAVAAIAAVLSLLAAGLFAATVPAEKLLPPPPAASFEAEHAGVVPAGFDRRKQVIDESLAAGKAVGWAGRYYYGDRFASNVYLSLAPGAGLVVTETGCLGLYAANHGSLVDGTDGVLRISYAVPASPQGGSFPGELMPLSWGRRQYLIPPDQLAAFATAINHGKEPRDGDGGGSFLLRVGDEYQPVSGLPSLPTSMLALLRREPVEVEIASVEVRRRSKPGDICVSNYWVRVVPTAAAVPPLFVGEVLLPIDGNDRATVIASQGQSAEAEIVVFQCNDRFAPKLGMRLTTGAYNEGRGAGR</sequence>
<protein>
    <submittedName>
        <fullName evidence="1">Uncharacterized protein</fullName>
    </submittedName>
</protein>